<feature type="compositionally biased region" description="Pro residues" evidence="1">
    <location>
        <begin position="28"/>
        <end position="49"/>
    </location>
</feature>
<accession>A0ABQ2WJX1</accession>
<keyword evidence="5" id="KW-1185">Reference proteome</keyword>
<sequence length="282" mass="30069">MRYLLSVVAIVLLVGCSGGSDSEAPAVSQPPPAPPAPPPPPPPPPPVAPLPALLQNNFVNCGQWNQQLTGFTPPYSVSKHQRWVVMGSSSAFGAGASSYANSWAGRLTEYAKGQGIEVINIARGGYMTYQGLASRCEVNTARPQPDVNHNIDKALSFAPDLVIVSFPSNDAALGYSAEESAYNLLLMRELLAQEEVVTVVMGAQPRNIAPARQQQLLQLDTLLDERIKACLVKVYEPLVDNAGNLSSQFNAGDGVHVNDAGHTILYERLLTVLTDPAKGCLN</sequence>
<protein>
    <recommendedName>
        <fullName evidence="3">SGNH hydrolase-type esterase domain-containing protein</fullName>
    </recommendedName>
</protein>
<evidence type="ECO:0000256" key="2">
    <source>
        <dbReference type="SAM" id="SignalP"/>
    </source>
</evidence>
<keyword evidence="2" id="KW-0732">Signal</keyword>
<comment type="caution">
    <text evidence="4">The sequence shown here is derived from an EMBL/GenBank/DDBJ whole genome shotgun (WGS) entry which is preliminary data.</text>
</comment>
<feature type="region of interest" description="Disordered" evidence="1">
    <location>
        <begin position="21"/>
        <end position="49"/>
    </location>
</feature>
<dbReference type="CDD" id="cd00229">
    <property type="entry name" value="SGNH_hydrolase"/>
    <property type="match status" value="1"/>
</dbReference>
<feature type="chain" id="PRO_5047045405" description="SGNH hydrolase-type esterase domain-containing protein" evidence="2">
    <location>
        <begin position="20"/>
        <end position="282"/>
    </location>
</feature>
<name>A0ABQ2WJX1_9ALTE</name>
<evidence type="ECO:0000313" key="4">
    <source>
        <dbReference type="EMBL" id="GGW58731.1"/>
    </source>
</evidence>
<gene>
    <name evidence="4" type="ORF">GCM10008111_13410</name>
</gene>
<proteinExistence type="predicted"/>
<feature type="signal peptide" evidence="2">
    <location>
        <begin position="1"/>
        <end position="19"/>
    </location>
</feature>
<organism evidence="4 5">
    <name type="scientific">Alishewanella tabrizica</name>
    <dbReference type="NCBI Taxonomy" id="671278"/>
    <lineage>
        <taxon>Bacteria</taxon>
        <taxon>Pseudomonadati</taxon>
        <taxon>Pseudomonadota</taxon>
        <taxon>Gammaproteobacteria</taxon>
        <taxon>Alteromonadales</taxon>
        <taxon>Alteromonadaceae</taxon>
        <taxon>Alishewanella</taxon>
    </lineage>
</organism>
<dbReference type="InterPro" id="IPR013830">
    <property type="entry name" value="SGNH_hydro"/>
</dbReference>
<dbReference type="Gene3D" id="3.40.50.1110">
    <property type="entry name" value="SGNH hydrolase"/>
    <property type="match status" value="1"/>
</dbReference>
<dbReference type="EMBL" id="BMYR01000005">
    <property type="protein sequence ID" value="GGW58731.1"/>
    <property type="molecule type" value="Genomic_DNA"/>
</dbReference>
<dbReference type="Pfam" id="PF13472">
    <property type="entry name" value="Lipase_GDSL_2"/>
    <property type="match status" value="1"/>
</dbReference>
<evidence type="ECO:0000256" key="1">
    <source>
        <dbReference type="SAM" id="MobiDB-lite"/>
    </source>
</evidence>
<dbReference type="PROSITE" id="PS51257">
    <property type="entry name" value="PROKAR_LIPOPROTEIN"/>
    <property type="match status" value="1"/>
</dbReference>
<dbReference type="SUPFAM" id="SSF52266">
    <property type="entry name" value="SGNH hydrolase"/>
    <property type="match status" value="1"/>
</dbReference>
<dbReference type="RefSeq" id="WP_189481808.1">
    <property type="nucleotide sequence ID" value="NZ_BMYR01000005.1"/>
</dbReference>
<feature type="domain" description="SGNH hydrolase-type esterase" evidence="3">
    <location>
        <begin position="86"/>
        <end position="263"/>
    </location>
</feature>
<dbReference type="InterPro" id="IPR036514">
    <property type="entry name" value="SGNH_hydro_sf"/>
</dbReference>
<reference evidence="5" key="1">
    <citation type="journal article" date="2019" name="Int. J. Syst. Evol. Microbiol.">
        <title>The Global Catalogue of Microorganisms (GCM) 10K type strain sequencing project: providing services to taxonomists for standard genome sequencing and annotation.</title>
        <authorList>
            <consortium name="The Broad Institute Genomics Platform"/>
            <consortium name="The Broad Institute Genome Sequencing Center for Infectious Disease"/>
            <person name="Wu L."/>
            <person name="Ma J."/>
        </authorList>
    </citation>
    <scope>NUCLEOTIDE SEQUENCE [LARGE SCALE GENOMIC DNA]</scope>
    <source>
        <strain evidence="5">KCTC 23723</strain>
    </source>
</reference>
<dbReference type="Proteomes" id="UP000634667">
    <property type="component" value="Unassembled WGS sequence"/>
</dbReference>
<evidence type="ECO:0000313" key="5">
    <source>
        <dbReference type="Proteomes" id="UP000634667"/>
    </source>
</evidence>
<evidence type="ECO:0000259" key="3">
    <source>
        <dbReference type="Pfam" id="PF13472"/>
    </source>
</evidence>